<dbReference type="AlphaFoldDB" id="A0A2M7U0T9"/>
<feature type="domain" description="Mur ligase central" evidence="4">
    <location>
        <begin position="36"/>
        <end position="204"/>
    </location>
</feature>
<dbReference type="GO" id="GO:0008360">
    <property type="term" value="P:regulation of cell shape"/>
    <property type="evidence" value="ECO:0007669"/>
    <property type="project" value="UniProtKB-KW"/>
</dbReference>
<dbReference type="EMBL" id="PFOB01000019">
    <property type="protein sequence ID" value="PIZ63522.1"/>
    <property type="molecule type" value="Genomic_DNA"/>
</dbReference>
<dbReference type="InterPro" id="IPR004101">
    <property type="entry name" value="Mur_ligase_C"/>
</dbReference>
<dbReference type="InterPro" id="IPR005761">
    <property type="entry name" value="UDP-N-AcMur-Glu-dNH2Pim_ligase"/>
</dbReference>
<gene>
    <name evidence="5" type="ORF">COY16_01690</name>
</gene>
<dbReference type="GO" id="GO:0005737">
    <property type="term" value="C:cytoplasm"/>
    <property type="evidence" value="ECO:0007669"/>
    <property type="project" value="UniProtKB-SubCell"/>
</dbReference>
<sequence length="408" mass="46137">MANIFQRIKNIGHLLVAIFANIYYRFPSKEIKVIGVTGTDGKTTTANLIYHILSSSGKKASIISTVSAKIGTHEHDTGFHVTTPSSFGVQKYIRQAVEEGSEYFVLETTSHALDQNRVFGVKYDVSLITNITHEHLLYHGSFEHYVKTKVQLAHCSKKTFINIDDESYDYILKYIGDAHVETYGLHDNAEHSADISKKIDKKLAHFNKYNYLAAYLVCKELHINEDKIIHAMKTYVLPSGRLEVVYDKDFLVIVDFAHTPNAIDSVLSSIRSDYVSKGRLIHIFGAAAFRDDEKRAPMGRASAKYSDLVILTEEDYRTEDPFDIASQIAKGLDEKGFKGVGQDEFGTEVKQYAVIIDRLEAIMKAFEIAKKNDVIILTGKGHEMSLNRNGKEYHWNDKQEITKILRSS</sequence>
<reference evidence="6" key="1">
    <citation type="submission" date="2017-09" db="EMBL/GenBank/DDBJ databases">
        <title>Depth-based differentiation of microbial function through sediment-hosted aquifers and enrichment of novel symbionts in the deep terrestrial subsurface.</title>
        <authorList>
            <person name="Probst A.J."/>
            <person name="Ladd B."/>
            <person name="Jarett J.K."/>
            <person name="Geller-Mcgrath D.E."/>
            <person name="Sieber C.M.K."/>
            <person name="Emerson J.B."/>
            <person name="Anantharaman K."/>
            <person name="Thomas B.C."/>
            <person name="Malmstrom R."/>
            <person name="Stieglmeier M."/>
            <person name="Klingl A."/>
            <person name="Woyke T."/>
            <person name="Ryan C.M."/>
            <person name="Banfield J.F."/>
        </authorList>
    </citation>
    <scope>NUCLEOTIDE SEQUENCE [LARGE SCALE GENOMIC DNA]</scope>
</reference>
<evidence type="ECO:0000256" key="2">
    <source>
        <dbReference type="RuleBase" id="RU004135"/>
    </source>
</evidence>
<dbReference type="SUPFAM" id="SSF53623">
    <property type="entry name" value="MurD-like peptide ligases, catalytic domain"/>
    <property type="match status" value="1"/>
</dbReference>
<dbReference type="InterPro" id="IPR036615">
    <property type="entry name" value="Mur_ligase_C_dom_sf"/>
</dbReference>
<protein>
    <recommendedName>
        <fullName evidence="7">UDP-N-acetylmuramoyl-L-alanyl-D-glutamate--2, 6-diaminopimelate ligase</fullName>
    </recommendedName>
</protein>
<dbReference type="Gene3D" id="3.40.1190.10">
    <property type="entry name" value="Mur-like, catalytic domain"/>
    <property type="match status" value="1"/>
</dbReference>
<dbReference type="SUPFAM" id="SSF53244">
    <property type="entry name" value="MurD-like peptide ligases, peptide-binding domain"/>
    <property type="match status" value="1"/>
</dbReference>
<dbReference type="NCBIfam" id="TIGR01085">
    <property type="entry name" value="murE"/>
    <property type="match status" value="1"/>
</dbReference>
<dbReference type="InterPro" id="IPR036565">
    <property type="entry name" value="Mur-like_cat_sf"/>
</dbReference>
<dbReference type="PANTHER" id="PTHR23135:SF4">
    <property type="entry name" value="UDP-N-ACETYLMURAMOYL-L-ALANYL-D-GLUTAMATE--2,6-DIAMINOPIMELATE LIGASE MURE HOMOLOG, CHLOROPLASTIC"/>
    <property type="match status" value="1"/>
</dbReference>
<dbReference type="Pfam" id="PF08245">
    <property type="entry name" value="Mur_ligase_M"/>
    <property type="match status" value="1"/>
</dbReference>
<evidence type="ECO:0000313" key="5">
    <source>
        <dbReference type="EMBL" id="PIZ63522.1"/>
    </source>
</evidence>
<dbReference type="Pfam" id="PF02875">
    <property type="entry name" value="Mur_ligase_C"/>
    <property type="match status" value="1"/>
</dbReference>
<feature type="domain" description="Mur ligase C-terminal" evidence="3">
    <location>
        <begin position="240"/>
        <end position="381"/>
    </location>
</feature>
<comment type="similarity">
    <text evidence="1">Belongs to the MurCDEF family. MurE subfamily.</text>
</comment>
<name>A0A2M7U0T9_9BACT</name>
<accession>A0A2M7U0T9</accession>
<dbReference type="Gene3D" id="3.90.190.20">
    <property type="entry name" value="Mur ligase, C-terminal domain"/>
    <property type="match status" value="1"/>
</dbReference>
<dbReference type="Proteomes" id="UP000228503">
    <property type="component" value="Unassembled WGS sequence"/>
</dbReference>
<dbReference type="GO" id="GO:0071555">
    <property type="term" value="P:cell wall organization"/>
    <property type="evidence" value="ECO:0007669"/>
    <property type="project" value="UniProtKB-KW"/>
</dbReference>
<evidence type="ECO:0000259" key="4">
    <source>
        <dbReference type="Pfam" id="PF08245"/>
    </source>
</evidence>
<evidence type="ECO:0008006" key="7">
    <source>
        <dbReference type="Google" id="ProtNLM"/>
    </source>
</evidence>
<comment type="subcellular location">
    <subcellularLocation>
        <location evidence="2">Cytoplasm</location>
    </subcellularLocation>
</comment>
<keyword evidence="2" id="KW-0573">Peptidoglycan synthesis</keyword>
<evidence type="ECO:0000313" key="6">
    <source>
        <dbReference type="Proteomes" id="UP000228503"/>
    </source>
</evidence>
<dbReference type="GO" id="GO:0005524">
    <property type="term" value="F:ATP binding"/>
    <property type="evidence" value="ECO:0007669"/>
    <property type="project" value="InterPro"/>
</dbReference>
<dbReference type="InterPro" id="IPR013221">
    <property type="entry name" value="Mur_ligase_cen"/>
</dbReference>
<dbReference type="GO" id="GO:0051301">
    <property type="term" value="P:cell division"/>
    <property type="evidence" value="ECO:0007669"/>
    <property type="project" value="UniProtKB-KW"/>
</dbReference>
<evidence type="ECO:0000256" key="1">
    <source>
        <dbReference type="ARBA" id="ARBA00005898"/>
    </source>
</evidence>
<proteinExistence type="inferred from homology"/>
<organism evidence="5 6">
    <name type="scientific">Candidatus Roizmanbacteria bacterium CG_4_10_14_0_2_um_filter_39_13</name>
    <dbReference type="NCBI Taxonomy" id="1974825"/>
    <lineage>
        <taxon>Bacteria</taxon>
        <taxon>Candidatus Roizmaniibacteriota</taxon>
    </lineage>
</organism>
<dbReference type="PANTHER" id="PTHR23135">
    <property type="entry name" value="MUR LIGASE FAMILY MEMBER"/>
    <property type="match status" value="1"/>
</dbReference>
<dbReference type="GO" id="GO:0016881">
    <property type="term" value="F:acid-amino acid ligase activity"/>
    <property type="evidence" value="ECO:0007669"/>
    <property type="project" value="InterPro"/>
</dbReference>
<keyword evidence="2" id="KW-0133">Cell shape</keyword>
<comment type="caution">
    <text evidence="5">The sequence shown here is derived from an EMBL/GenBank/DDBJ whole genome shotgun (WGS) entry which is preliminary data.</text>
</comment>
<keyword evidence="2" id="KW-0131">Cell cycle</keyword>
<keyword evidence="2" id="KW-0961">Cell wall biogenesis/degradation</keyword>
<evidence type="ECO:0000259" key="3">
    <source>
        <dbReference type="Pfam" id="PF02875"/>
    </source>
</evidence>
<comment type="pathway">
    <text evidence="2">Cell wall biogenesis; peptidoglycan biosynthesis.</text>
</comment>
<dbReference type="GO" id="GO:0009252">
    <property type="term" value="P:peptidoglycan biosynthetic process"/>
    <property type="evidence" value="ECO:0007669"/>
    <property type="project" value="UniProtKB-UniPathway"/>
</dbReference>
<dbReference type="UniPathway" id="UPA00219"/>
<keyword evidence="2" id="KW-0132">Cell division</keyword>